<organism evidence="2 3">
    <name type="scientific">Clostridium oryzae</name>
    <dbReference type="NCBI Taxonomy" id="1450648"/>
    <lineage>
        <taxon>Bacteria</taxon>
        <taxon>Bacillati</taxon>
        <taxon>Bacillota</taxon>
        <taxon>Clostridia</taxon>
        <taxon>Eubacteriales</taxon>
        <taxon>Clostridiaceae</taxon>
        <taxon>Clostridium</taxon>
    </lineage>
</organism>
<comment type="caution">
    <text evidence="2">The sequence shown here is derived from an EMBL/GenBank/DDBJ whole genome shotgun (WGS) entry which is preliminary data.</text>
</comment>
<dbReference type="PANTHER" id="PTHR46795">
    <property type="entry name" value="ABC TRANSPORTER PERMEASE-RELATED-RELATED"/>
    <property type="match status" value="1"/>
</dbReference>
<sequence>MTLGCKYHVKKDHFISLNQVVQDDGYEHNIQDPSNLNIPIGKGYRRITSQGKVIKVLFNRLNELEYSSMFILNKDDYQNVKLSTVYSNVGKIRLLNFPNWRKTNKIYQNLNVELKQYNKVHSFRDLKSSTEIDYSSMCSSKISDYNMQIKSASFLLFLCCFVGILFFVSQLIMLHFKLLTEFDAEKIKYKKINKIGIQEREVSKNISYELLIIFILPVMFSILLSAFFCYCLPIESGKGILSAEYSIIIGLAYFSIQIIYYLVYKGFYIRKLINAL</sequence>
<keyword evidence="3" id="KW-1185">Reference proteome</keyword>
<dbReference type="STRING" id="1450648.CLORY_22510"/>
<dbReference type="EMBL" id="MZGV01000021">
    <property type="protein sequence ID" value="OPJ61569.1"/>
    <property type="molecule type" value="Genomic_DNA"/>
</dbReference>
<keyword evidence="1" id="KW-0472">Membrane</keyword>
<dbReference type="PANTHER" id="PTHR46795:SF1">
    <property type="entry name" value="ABC TRANSPORTER PERMEASE PROTEIN"/>
    <property type="match status" value="1"/>
</dbReference>
<dbReference type="InterPro" id="IPR052536">
    <property type="entry name" value="ABC-4_Integral_Memb_Prot"/>
</dbReference>
<evidence type="ECO:0000313" key="2">
    <source>
        <dbReference type="EMBL" id="OPJ61569.1"/>
    </source>
</evidence>
<keyword evidence="1" id="KW-0812">Transmembrane</keyword>
<dbReference type="Proteomes" id="UP000190080">
    <property type="component" value="Unassembled WGS sequence"/>
</dbReference>
<feature type="transmembrane region" description="Helical" evidence="1">
    <location>
        <begin position="154"/>
        <end position="176"/>
    </location>
</feature>
<proteinExistence type="predicted"/>
<dbReference type="AlphaFoldDB" id="A0A1V4INX6"/>
<reference evidence="2 3" key="1">
    <citation type="submission" date="2017-03" db="EMBL/GenBank/DDBJ databases">
        <title>Genome sequence of Clostridium oryzae DSM 28571.</title>
        <authorList>
            <person name="Poehlein A."/>
            <person name="Daniel R."/>
        </authorList>
    </citation>
    <scope>NUCLEOTIDE SEQUENCE [LARGE SCALE GENOMIC DNA]</scope>
    <source>
        <strain evidence="2 3">DSM 28571</strain>
    </source>
</reference>
<feature type="transmembrane region" description="Helical" evidence="1">
    <location>
        <begin position="210"/>
        <end position="233"/>
    </location>
</feature>
<evidence type="ECO:0000256" key="1">
    <source>
        <dbReference type="SAM" id="Phobius"/>
    </source>
</evidence>
<protein>
    <submittedName>
        <fullName evidence="2">ABC transporter permease protein YxdM</fullName>
    </submittedName>
</protein>
<evidence type="ECO:0000313" key="3">
    <source>
        <dbReference type="Proteomes" id="UP000190080"/>
    </source>
</evidence>
<feature type="transmembrane region" description="Helical" evidence="1">
    <location>
        <begin position="245"/>
        <end position="263"/>
    </location>
</feature>
<accession>A0A1V4INX6</accession>
<name>A0A1V4INX6_9CLOT</name>
<keyword evidence="1" id="KW-1133">Transmembrane helix</keyword>
<gene>
    <name evidence="2" type="primary">yxdM_2</name>
    <name evidence="2" type="ORF">CLORY_22510</name>
</gene>